<gene>
    <name evidence="2" type="ORF">SAMN04488028_10957</name>
</gene>
<dbReference type="InterPro" id="IPR013149">
    <property type="entry name" value="ADH-like_C"/>
</dbReference>
<dbReference type="GO" id="GO:0008270">
    <property type="term" value="F:zinc ion binding"/>
    <property type="evidence" value="ECO:0007669"/>
    <property type="project" value="InterPro"/>
</dbReference>
<dbReference type="InterPro" id="IPR011032">
    <property type="entry name" value="GroES-like_sf"/>
</dbReference>
<feature type="domain" description="Enoyl reductase (ER)" evidence="1">
    <location>
        <begin position="10"/>
        <end position="322"/>
    </location>
</feature>
<protein>
    <submittedName>
        <fullName evidence="2">NADPH2:quinone reductase</fullName>
    </submittedName>
</protein>
<dbReference type="PROSITE" id="PS01162">
    <property type="entry name" value="QOR_ZETA_CRYSTAL"/>
    <property type="match status" value="1"/>
</dbReference>
<sequence>MKAVLCSTHGGAELLKLEEVPSPVPEANEVIISVKACGLNFPDNLIIRGKYQFQPDFPFSPGGEVSGVVKSVGAKVTSLQVGDRVMAGTSWGGLAEEVRSLATNAFKIPKEMAFESAAASLMTYGTSYHALFDRAQLQPGETVLVLGAAGGIGVSAIQLAKLHGATVIACASTDEKLELCKAVGADHVINYTSTDIKATVKEITKGTGVDVVVDPVGGDFAEPAFRSIARFGRYLVVGFAAGEIPKLPLNLPLLKSASIVGVFWGSFFRNNPERNAQNVDQLIKWFASGQLKPIIDRVFELKDYEQALNLLRDKVVKGKIVLVT</sequence>
<dbReference type="Proteomes" id="UP000184474">
    <property type="component" value="Unassembled WGS sequence"/>
</dbReference>
<dbReference type="InterPro" id="IPR036291">
    <property type="entry name" value="NAD(P)-bd_dom_sf"/>
</dbReference>
<accession>A0A1M6VHZ7</accession>
<dbReference type="InterPro" id="IPR020843">
    <property type="entry name" value="ER"/>
</dbReference>
<reference evidence="3" key="1">
    <citation type="submission" date="2016-11" db="EMBL/GenBank/DDBJ databases">
        <authorList>
            <person name="Varghese N."/>
            <person name="Submissions S."/>
        </authorList>
    </citation>
    <scope>NUCLEOTIDE SEQUENCE [LARGE SCALE GENOMIC DNA]</scope>
    <source>
        <strain evidence="3">DSM 26134</strain>
    </source>
</reference>
<dbReference type="PANTHER" id="PTHR43677">
    <property type="entry name" value="SHORT-CHAIN DEHYDROGENASE/REDUCTASE"/>
    <property type="match status" value="1"/>
</dbReference>
<dbReference type="RefSeq" id="WP_073124858.1">
    <property type="nucleotide sequence ID" value="NZ_FRAA01000009.1"/>
</dbReference>
<dbReference type="InterPro" id="IPR051397">
    <property type="entry name" value="Zn-ADH-like_protein"/>
</dbReference>
<evidence type="ECO:0000313" key="3">
    <source>
        <dbReference type="Proteomes" id="UP000184474"/>
    </source>
</evidence>
<dbReference type="PANTHER" id="PTHR43677:SF4">
    <property type="entry name" value="QUINONE OXIDOREDUCTASE-LIKE PROTEIN 2"/>
    <property type="match status" value="1"/>
</dbReference>
<dbReference type="Gene3D" id="3.40.50.720">
    <property type="entry name" value="NAD(P)-binding Rossmann-like Domain"/>
    <property type="match status" value="1"/>
</dbReference>
<dbReference type="InterPro" id="IPR013154">
    <property type="entry name" value="ADH-like_N"/>
</dbReference>
<dbReference type="SUPFAM" id="SSF50129">
    <property type="entry name" value="GroES-like"/>
    <property type="match status" value="1"/>
</dbReference>
<dbReference type="Pfam" id="PF00107">
    <property type="entry name" value="ADH_zinc_N"/>
    <property type="match status" value="1"/>
</dbReference>
<dbReference type="EMBL" id="FRAA01000009">
    <property type="protein sequence ID" value="SHK81090.1"/>
    <property type="molecule type" value="Genomic_DNA"/>
</dbReference>
<evidence type="ECO:0000313" key="2">
    <source>
        <dbReference type="EMBL" id="SHK81090.1"/>
    </source>
</evidence>
<organism evidence="2 3">
    <name type="scientific">Reichenbachiella agariperforans</name>
    <dbReference type="NCBI Taxonomy" id="156994"/>
    <lineage>
        <taxon>Bacteria</taxon>
        <taxon>Pseudomonadati</taxon>
        <taxon>Bacteroidota</taxon>
        <taxon>Cytophagia</taxon>
        <taxon>Cytophagales</taxon>
        <taxon>Reichenbachiellaceae</taxon>
        <taxon>Reichenbachiella</taxon>
    </lineage>
</organism>
<proteinExistence type="predicted"/>
<dbReference type="CDD" id="cd08241">
    <property type="entry name" value="QOR1"/>
    <property type="match status" value="1"/>
</dbReference>
<dbReference type="STRING" id="156994.SAMN04488028_10957"/>
<dbReference type="Gene3D" id="3.90.180.10">
    <property type="entry name" value="Medium-chain alcohol dehydrogenases, catalytic domain"/>
    <property type="match status" value="1"/>
</dbReference>
<dbReference type="AlphaFoldDB" id="A0A1M6VHZ7"/>
<name>A0A1M6VHZ7_REIAG</name>
<dbReference type="InterPro" id="IPR002364">
    <property type="entry name" value="Quin_OxRdtase/zeta-crystal_CS"/>
</dbReference>
<dbReference type="SMART" id="SM00829">
    <property type="entry name" value="PKS_ER"/>
    <property type="match status" value="1"/>
</dbReference>
<dbReference type="Pfam" id="PF08240">
    <property type="entry name" value="ADH_N"/>
    <property type="match status" value="1"/>
</dbReference>
<keyword evidence="3" id="KW-1185">Reference proteome</keyword>
<evidence type="ECO:0000259" key="1">
    <source>
        <dbReference type="SMART" id="SM00829"/>
    </source>
</evidence>
<dbReference type="SUPFAM" id="SSF51735">
    <property type="entry name" value="NAD(P)-binding Rossmann-fold domains"/>
    <property type="match status" value="1"/>
</dbReference>
<dbReference type="GO" id="GO:0016491">
    <property type="term" value="F:oxidoreductase activity"/>
    <property type="evidence" value="ECO:0007669"/>
    <property type="project" value="InterPro"/>
</dbReference>